<comment type="caution">
    <text evidence="2">The sequence shown here is derived from an EMBL/GenBank/DDBJ whole genome shotgun (WGS) entry which is preliminary data.</text>
</comment>
<keyword evidence="3" id="KW-1185">Reference proteome</keyword>
<reference evidence="2 3" key="1">
    <citation type="submission" date="2019-01" db="EMBL/GenBank/DDBJ databases">
        <title>Lactibacter flavus gen. nov., sp. nov., a novel bacterium of the family Propionibacteriaceae isolated from raw milk and dairy products.</title>
        <authorList>
            <person name="Huptas C."/>
            <person name="Wenning M."/>
            <person name="Breitenwieser F."/>
            <person name="Doll E."/>
            <person name="Von Neubeck M."/>
            <person name="Busse H.-J."/>
            <person name="Scherer S."/>
        </authorList>
    </citation>
    <scope>NUCLEOTIDE SEQUENCE [LARGE SCALE GENOMIC DNA]</scope>
    <source>
        <strain evidence="2 3">KCTC 33808</strain>
    </source>
</reference>
<feature type="chain" id="PRO_5020581428" description="VCBS repeat-containing protein" evidence="1">
    <location>
        <begin position="28"/>
        <end position="425"/>
    </location>
</feature>
<accession>A0A4Q9KGK1</accession>
<dbReference type="AlphaFoldDB" id="A0A4Q9KGK1"/>
<keyword evidence="1" id="KW-0732">Signal</keyword>
<evidence type="ECO:0000313" key="3">
    <source>
        <dbReference type="Proteomes" id="UP000292373"/>
    </source>
</evidence>
<dbReference type="EMBL" id="SDMQ01000001">
    <property type="protein sequence ID" value="TBT88479.1"/>
    <property type="molecule type" value="Genomic_DNA"/>
</dbReference>
<evidence type="ECO:0000256" key="1">
    <source>
        <dbReference type="SAM" id="SignalP"/>
    </source>
</evidence>
<feature type="signal peptide" evidence="1">
    <location>
        <begin position="1"/>
        <end position="27"/>
    </location>
</feature>
<name>A0A4Q9KGK1_9ACTN</name>
<dbReference type="Proteomes" id="UP000292373">
    <property type="component" value="Unassembled WGS sequence"/>
</dbReference>
<dbReference type="OrthoDB" id="1099523at2"/>
<evidence type="ECO:0008006" key="4">
    <source>
        <dbReference type="Google" id="ProtNLM"/>
    </source>
</evidence>
<proteinExistence type="predicted"/>
<organism evidence="2 3">
    <name type="scientific">Propioniciclava sinopodophylli</name>
    <dbReference type="NCBI Taxonomy" id="1837344"/>
    <lineage>
        <taxon>Bacteria</taxon>
        <taxon>Bacillati</taxon>
        <taxon>Actinomycetota</taxon>
        <taxon>Actinomycetes</taxon>
        <taxon>Propionibacteriales</taxon>
        <taxon>Propionibacteriaceae</taxon>
        <taxon>Propioniciclava</taxon>
    </lineage>
</organism>
<sequence>MAPTLIKRGLAVATAAALLAVGQGVPASSQGTPVGGTGNTYYLNDSFTGTANTVFPFGDVTDVVFFGDWDGNATDTPMLRRGNQFLIRNSNSTGVADKVVSYGDAGDVVLAGDWDGDGVDTLAVRRGNTYFFKNSISSGYADKVIAYGNPGDVVLVGDWDGDGVDTLTVRRGNQYFVKNSIATGYADSVFSYGDDGDTVLVGNWDAQDGDSLAVRRGHTYYLRNTLTTGNADVVFGYGNPEDTSFTGDWDGDGADTLGVRRPPAQAPFGDGTHRIGVNLKPGTYRASGPNDASCHWKRLRGLNGDGDIIAQDYGMPTSIVTIAPTDVAFSASRCGTWRLVEQTFPQAPATSIADPGHHVVGEHIQPGTYTAAGGSQCYWERTRAFTGLGPNDTIDNGSGQTRPTVTIAASDAGFYTFDCGTWTRA</sequence>
<protein>
    <recommendedName>
        <fullName evidence="4">VCBS repeat-containing protein</fullName>
    </recommendedName>
</protein>
<dbReference type="RefSeq" id="WP_131166610.1">
    <property type="nucleotide sequence ID" value="NZ_SDMQ01000001.1"/>
</dbReference>
<evidence type="ECO:0000313" key="2">
    <source>
        <dbReference type="EMBL" id="TBT88479.1"/>
    </source>
</evidence>
<gene>
    <name evidence="2" type="ORF">ET989_00525</name>
</gene>